<reference evidence="14 15" key="2">
    <citation type="submission" date="2020-02" db="EMBL/GenBank/DDBJ databases">
        <title>Candidatus Galacturonibacter soehngenii shows hetero-acetogenic catabolism of galacturonic acid but lacks a canonical carbon monoxide dehydrogenase/acetyl-CoA synthase complex.</title>
        <authorList>
            <person name="Diender M."/>
            <person name="Stouten G.R."/>
            <person name="Petersen J.F."/>
            <person name="Nielsen P.H."/>
            <person name="Dueholm M.S."/>
            <person name="Pronk J.T."/>
            <person name="Van Loosdrecht M.C.M."/>
        </authorList>
    </citation>
    <scope>NUCLEOTIDE SEQUENCE [LARGE SCALE GENOMIC DNA]</scope>
    <source>
        <strain evidence="14">GalUA</strain>
    </source>
</reference>
<dbReference type="CDD" id="cd18773">
    <property type="entry name" value="PDC1_HK_sensor"/>
    <property type="match status" value="1"/>
</dbReference>
<evidence type="ECO:0000313" key="14">
    <source>
        <dbReference type="EMBL" id="KAB1437794.1"/>
    </source>
</evidence>
<dbReference type="Pfam" id="PF06580">
    <property type="entry name" value="His_kinase"/>
    <property type="match status" value="1"/>
</dbReference>
<keyword evidence="3" id="KW-0597">Phosphoprotein</keyword>
<dbReference type="Pfam" id="PF02518">
    <property type="entry name" value="HATPase_c"/>
    <property type="match status" value="1"/>
</dbReference>
<dbReference type="InterPro" id="IPR010559">
    <property type="entry name" value="Sig_transdc_His_kin_internal"/>
</dbReference>
<gene>
    <name evidence="14" type="ORF">F7O84_09375</name>
</gene>
<evidence type="ECO:0000256" key="8">
    <source>
        <dbReference type="ARBA" id="ARBA00022840"/>
    </source>
</evidence>
<keyword evidence="6" id="KW-0547">Nucleotide-binding</keyword>
<dbReference type="InterPro" id="IPR003594">
    <property type="entry name" value="HATPase_dom"/>
</dbReference>
<evidence type="ECO:0000256" key="3">
    <source>
        <dbReference type="ARBA" id="ARBA00022553"/>
    </source>
</evidence>
<keyword evidence="15" id="KW-1185">Reference proteome</keyword>
<feature type="transmembrane region" description="Helical" evidence="12">
    <location>
        <begin position="7"/>
        <end position="27"/>
    </location>
</feature>
<evidence type="ECO:0000259" key="13">
    <source>
        <dbReference type="SMART" id="SM00387"/>
    </source>
</evidence>
<dbReference type="Gene3D" id="3.30.450.20">
    <property type="entry name" value="PAS domain"/>
    <property type="match status" value="1"/>
</dbReference>
<evidence type="ECO:0000256" key="1">
    <source>
        <dbReference type="ARBA" id="ARBA00004651"/>
    </source>
</evidence>
<dbReference type="Gene3D" id="3.30.565.10">
    <property type="entry name" value="Histidine kinase-like ATPase, C-terminal domain"/>
    <property type="match status" value="1"/>
</dbReference>
<dbReference type="OrthoDB" id="9809348at2"/>
<feature type="domain" description="Histidine kinase/HSP90-like ATPase" evidence="13">
    <location>
        <begin position="474"/>
        <end position="590"/>
    </location>
</feature>
<dbReference type="PANTHER" id="PTHR34220">
    <property type="entry name" value="SENSOR HISTIDINE KINASE YPDA"/>
    <property type="match status" value="1"/>
</dbReference>
<keyword evidence="7" id="KW-0418">Kinase</keyword>
<evidence type="ECO:0000313" key="15">
    <source>
        <dbReference type="Proteomes" id="UP000461768"/>
    </source>
</evidence>
<evidence type="ECO:0000256" key="6">
    <source>
        <dbReference type="ARBA" id="ARBA00022741"/>
    </source>
</evidence>
<proteinExistence type="predicted"/>
<dbReference type="Proteomes" id="UP000461768">
    <property type="component" value="Unassembled WGS sequence"/>
</dbReference>
<keyword evidence="8" id="KW-0067">ATP-binding</keyword>
<dbReference type="SMART" id="SM00387">
    <property type="entry name" value="HATPase_c"/>
    <property type="match status" value="1"/>
</dbReference>
<dbReference type="EMBL" id="WAGX01000005">
    <property type="protein sequence ID" value="KAB1437794.1"/>
    <property type="molecule type" value="Genomic_DNA"/>
</dbReference>
<dbReference type="GO" id="GO:0005524">
    <property type="term" value="F:ATP binding"/>
    <property type="evidence" value="ECO:0007669"/>
    <property type="project" value="UniProtKB-KW"/>
</dbReference>
<keyword evidence="11 12" id="KW-0472">Membrane</keyword>
<dbReference type="RefSeq" id="WP_151144329.1">
    <property type="nucleotide sequence ID" value="NZ_WAGX01000005.1"/>
</dbReference>
<keyword evidence="9 12" id="KW-1133">Transmembrane helix</keyword>
<evidence type="ECO:0000256" key="11">
    <source>
        <dbReference type="ARBA" id="ARBA00023136"/>
    </source>
</evidence>
<evidence type="ECO:0000256" key="4">
    <source>
        <dbReference type="ARBA" id="ARBA00022679"/>
    </source>
</evidence>
<dbReference type="AlphaFoldDB" id="A0A7V7UBN3"/>
<sequence>MKLKTKFLIIFLFISNLPILIITSYTYKQYTALIHAQTKQVSENIFNNAKDFANNSIANINHIAEIFSFYSGSNDAIIEDLKKYANPNHSYSTYDVFQSNNNIKFICQNLIYSSSYVNGIFVFTPSGEVLGYGYGDNIDIRYEYRPFNDNWYQETLALEGKTYVNGINTKDFILHGKPSISFSRALYDVYSHEFLGVLFIDCSPDVFDLSSVNTLPNLMLLSIQDEKSNLLYTNVFDLEDRFTNETTTRQSVPLNIEGLNLNCAVNYSHLYKQFNYTRTLIILIGVICAMAFLIISILLSDSLTKPITYLSNMMSNRPGHNLKGERATLLLTKSAFARQEKYLTRTDEIGVLYNEYNRMIEQLNTFIKSEYQNKLITLDSQMKSLEAQINSHFLYNTLESINSIAEIEEVESIATMSLALGNMFRYSIKTQSELVTIEEELNHVRDYIAIQKIRFDNKFAMVIDMPQEMTNLKILKLIMQPIVENALYHGLNYCNTGSYIKIHGYVKDSNIFLEICDDGAGMDKEQILTLEKSFQETAHFTELGHRNKHSIGLKNIHTRIALYYGQGYGLSVQSSLQEGTIITIKLPLLFQA</sequence>
<dbReference type="GO" id="GO:0000155">
    <property type="term" value="F:phosphorelay sensor kinase activity"/>
    <property type="evidence" value="ECO:0007669"/>
    <property type="project" value="InterPro"/>
</dbReference>
<keyword evidence="5 12" id="KW-0812">Transmembrane</keyword>
<evidence type="ECO:0000256" key="12">
    <source>
        <dbReference type="SAM" id="Phobius"/>
    </source>
</evidence>
<dbReference type="Gene3D" id="6.10.340.10">
    <property type="match status" value="1"/>
</dbReference>
<feature type="transmembrane region" description="Helical" evidence="12">
    <location>
        <begin position="280"/>
        <end position="299"/>
    </location>
</feature>
<dbReference type="GO" id="GO:0005886">
    <property type="term" value="C:plasma membrane"/>
    <property type="evidence" value="ECO:0007669"/>
    <property type="project" value="UniProtKB-SubCell"/>
</dbReference>
<keyword evidence="10" id="KW-0902">Two-component regulatory system</keyword>
<evidence type="ECO:0000256" key="9">
    <source>
        <dbReference type="ARBA" id="ARBA00022989"/>
    </source>
</evidence>
<dbReference type="PANTHER" id="PTHR34220:SF11">
    <property type="entry name" value="SENSOR PROTEIN KINASE HPTS"/>
    <property type="match status" value="1"/>
</dbReference>
<accession>A0A7V7UBN3</accession>
<evidence type="ECO:0000256" key="2">
    <source>
        <dbReference type="ARBA" id="ARBA00022475"/>
    </source>
</evidence>
<protein>
    <recommendedName>
        <fullName evidence="13">Histidine kinase/HSP90-like ATPase domain-containing protein</fullName>
    </recommendedName>
</protein>
<comment type="subcellular location">
    <subcellularLocation>
        <location evidence="1">Cell membrane</location>
        <topology evidence="1">Multi-pass membrane protein</topology>
    </subcellularLocation>
</comment>
<name>A0A7V7UBN3_9FIRM</name>
<dbReference type="InterPro" id="IPR050640">
    <property type="entry name" value="Bact_2-comp_sensor_kinase"/>
</dbReference>
<dbReference type="InterPro" id="IPR036890">
    <property type="entry name" value="HATPase_C_sf"/>
</dbReference>
<keyword evidence="4" id="KW-0808">Transferase</keyword>
<dbReference type="SUPFAM" id="SSF55874">
    <property type="entry name" value="ATPase domain of HSP90 chaperone/DNA topoisomerase II/histidine kinase"/>
    <property type="match status" value="1"/>
</dbReference>
<reference evidence="14 15" key="1">
    <citation type="submission" date="2019-09" db="EMBL/GenBank/DDBJ databases">
        <authorList>
            <person name="Valk L.C."/>
        </authorList>
    </citation>
    <scope>NUCLEOTIDE SEQUENCE [LARGE SCALE GENOMIC DNA]</scope>
    <source>
        <strain evidence="14">GalUA</strain>
    </source>
</reference>
<evidence type="ECO:0000256" key="5">
    <source>
        <dbReference type="ARBA" id="ARBA00022692"/>
    </source>
</evidence>
<evidence type="ECO:0000256" key="10">
    <source>
        <dbReference type="ARBA" id="ARBA00023012"/>
    </source>
</evidence>
<organism evidence="14 15">
    <name type="scientific">Candidatus Galacturonatibacter soehngenii</name>
    <dbReference type="NCBI Taxonomy" id="2307010"/>
    <lineage>
        <taxon>Bacteria</taxon>
        <taxon>Bacillati</taxon>
        <taxon>Bacillota</taxon>
        <taxon>Clostridia</taxon>
        <taxon>Lachnospirales</taxon>
        <taxon>Lachnospiraceae</taxon>
        <taxon>Candidatus Galacturonatibacter</taxon>
    </lineage>
</organism>
<comment type="caution">
    <text evidence="14">The sequence shown here is derived from an EMBL/GenBank/DDBJ whole genome shotgun (WGS) entry which is preliminary data.</text>
</comment>
<keyword evidence="2" id="KW-1003">Cell membrane</keyword>
<evidence type="ECO:0000256" key="7">
    <source>
        <dbReference type="ARBA" id="ARBA00022777"/>
    </source>
</evidence>